<name>A0ABS2IJV8_9GAMM</name>
<sequence length="246" mass="26564">MRVLPLFAVLLTPLIAVAEPARPAALGQAFDLAGIRLLCEQSAPLIQRGLPPAQQAAVAEAFAADTLCDELAAQVAPKLDASEVPQIEALLSSPLAQRFTAAERSVGETAGAEGLAAYREQLKSKPPRAERLALVQRLDQAAHTSELATLLRYETGKTQALLVLRGRGGQLSEEQLGEQTAKQRDGLRSSSAQAVESFMFYAYRQMPSSDLQDYTTLYEQKPVHTLLEACVEALPRVFAARRAALK</sequence>
<evidence type="ECO:0008006" key="4">
    <source>
        <dbReference type="Google" id="ProtNLM"/>
    </source>
</evidence>
<evidence type="ECO:0000256" key="1">
    <source>
        <dbReference type="SAM" id="SignalP"/>
    </source>
</evidence>
<keyword evidence="1" id="KW-0732">Signal</keyword>
<protein>
    <recommendedName>
        <fullName evidence="4">DUF2059 domain-containing protein</fullName>
    </recommendedName>
</protein>
<evidence type="ECO:0000313" key="2">
    <source>
        <dbReference type="EMBL" id="MBM7063334.1"/>
    </source>
</evidence>
<reference evidence="2 3" key="1">
    <citation type="submission" date="2021-02" db="EMBL/GenBank/DDBJ databases">
        <authorList>
            <person name="Lee D.-H."/>
        </authorList>
    </citation>
    <scope>NUCLEOTIDE SEQUENCE [LARGE SCALE GENOMIC DNA]</scope>
    <source>
        <strain evidence="2 3">UL073</strain>
    </source>
</reference>
<proteinExistence type="predicted"/>
<keyword evidence="3" id="KW-1185">Reference proteome</keyword>
<evidence type="ECO:0000313" key="3">
    <source>
        <dbReference type="Proteomes" id="UP000717995"/>
    </source>
</evidence>
<feature type="signal peptide" evidence="1">
    <location>
        <begin position="1"/>
        <end position="18"/>
    </location>
</feature>
<dbReference type="Proteomes" id="UP000717995">
    <property type="component" value="Unassembled WGS sequence"/>
</dbReference>
<dbReference type="RefSeq" id="WP_205350528.1">
    <property type="nucleotide sequence ID" value="NZ_JAFEUP010000007.1"/>
</dbReference>
<accession>A0ABS2IJV8</accession>
<comment type="caution">
    <text evidence="2">The sequence shown here is derived from an EMBL/GenBank/DDBJ whole genome shotgun (WGS) entry which is preliminary data.</text>
</comment>
<gene>
    <name evidence="2" type="ORF">JQX08_21660</name>
</gene>
<feature type="chain" id="PRO_5046936994" description="DUF2059 domain-containing protein" evidence="1">
    <location>
        <begin position="19"/>
        <end position="246"/>
    </location>
</feature>
<organism evidence="2 3">
    <name type="scientific">Zestomonas insulae</name>
    <dbReference type="NCBI Taxonomy" id="2809017"/>
    <lineage>
        <taxon>Bacteria</taxon>
        <taxon>Pseudomonadati</taxon>
        <taxon>Pseudomonadota</taxon>
        <taxon>Gammaproteobacteria</taxon>
        <taxon>Pseudomonadales</taxon>
        <taxon>Pseudomonadaceae</taxon>
        <taxon>Zestomonas</taxon>
    </lineage>
</organism>
<dbReference type="EMBL" id="JAFEUP010000007">
    <property type="protein sequence ID" value="MBM7063334.1"/>
    <property type="molecule type" value="Genomic_DNA"/>
</dbReference>